<organism evidence="2 3">
    <name type="scientific">Salicibibacter kimchii</name>
    <dbReference type="NCBI Taxonomy" id="2099786"/>
    <lineage>
        <taxon>Bacteria</taxon>
        <taxon>Bacillati</taxon>
        <taxon>Bacillota</taxon>
        <taxon>Bacilli</taxon>
        <taxon>Bacillales</taxon>
        <taxon>Bacillaceae</taxon>
        <taxon>Salicibibacter</taxon>
    </lineage>
</organism>
<dbReference type="Proteomes" id="UP000252100">
    <property type="component" value="Chromosome"/>
</dbReference>
<evidence type="ECO:0000313" key="2">
    <source>
        <dbReference type="EMBL" id="AXF55326.1"/>
    </source>
</evidence>
<protein>
    <submittedName>
        <fullName evidence="2">Type II toxin-antitoxin system RelE/ParE family toxin</fullName>
    </submittedName>
</protein>
<evidence type="ECO:0000313" key="3">
    <source>
        <dbReference type="Proteomes" id="UP000252100"/>
    </source>
</evidence>
<sequence length="89" mass="10663">MSSMYSIQFSKDARKQLNKLDKNTAKRIINSIEKLQYSPREHRHSKKMKGYKDNIYRLRVGQFRIIYEIIEEKVVVLIVRLGSRGDIYK</sequence>
<dbReference type="Gene3D" id="3.30.2310.20">
    <property type="entry name" value="RelE-like"/>
    <property type="match status" value="1"/>
</dbReference>
<dbReference type="InterPro" id="IPR035093">
    <property type="entry name" value="RelE/ParE_toxin_dom_sf"/>
</dbReference>
<dbReference type="NCBIfam" id="TIGR02385">
    <property type="entry name" value="RelE_StbE"/>
    <property type="match status" value="1"/>
</dbReference>
<dbReference type="OrthoDB" id="9805098at2"/>
<dbReference type="SUPFAM" id="SSF143011">
    <property type="entry name" value="RelE-like"/>
    <property type="match status" value="1"/>
</dbReference>
<dbReference type="InterPro" id="IPR007712">
    <property type="entry name" value="RelE/ParE_toxin"/>
</dbReference>
<accession>A0A345BWJ5</accession>
<dbReference type="KEGG" id="rue:DT065_04340"/>
<keyword evidence="3" id="KW-1185">Reference proteome</keyword>
<evidence type="ECO:0000256" key="1">
    <source>
        <dbReference type="ARBA" id="ARBA00022649"/>
    </source>
</evidence>
<gene>
    <name evidence="2" type="ORF">DT065_04340</name>
</gene>
<dbReference type="PANTHER" id="PTHR38813">
    <property type="match status" value="1"/>
</dbReference>
<dbReference type="InterPro" id="IPR052747">
    <property type="entry name" value="TA_system_RelE_toxin"/>
</dbReference>
<proteinExistence type="predicted"/>
<dbReference type="AlphaFoldDB" id="A0A345BWJ5"/>
<name>A0A345BWJ5_9BACI</name>
<dbReference type="PANTHER" id="PTHR38813:SF1">
    <property type="entry name" value="TOXIN RELE1-RELATED"/>
    <property type="match status" value="1"/>
</dbReference>
<reference evidence="2 3" key="1">
    <citation type="journal article" date="2018" name="J. Microbiol.">
        <title>Salicibibacter kimchii gen. nov., sp. nov., a moderately halophilic and alkalitolerant bacterium in the family Bacillaceae, isolated from kimchi.</title>
        <authorList>
            <person name="Jang J.Y."/>
            <person name="Oh Y.J."/>
            <person name="Lim S.K."/>
            <person name="Park H.K."/>
            <person name="Lee C."/>
            <person name="Kim J.Y."/>
            <person name="Lee M.A."/>
            <person name="Choi H.J."/>
        </authorList>
    </citation>
    <scope>NUCLEOTIDE SEQUENCE [LARGE SCALE GENOMIC DNA]</scope>
    <source>
        <strain evidence="2 3">NKC1-1</strain>
    </source>
</reference>
<dbReference type="EMBL" id="CP031092">
    <property type="protein sequence ID" value="AXF55326.1"/>
    <property type="molecule type" value="Genomic_DNA"/>
</dbReference>
<dbReference type="Pfam" id="PF05016">
    <property type="entry name" value="ParE_toxin"/>
    <property type="match status" value="1"/>
</dbReference>
<keyword evidence="1" id="KW-1277">Toxin-antitoxin system</keyword>